<keyword evidence="3" id="KW-1185">Reference proteome</keyword>
<keyword evidence="1" id="KW-0812">Transmembrane</keyword>
<reference evidence="2 3" key="1">
    <citation type="submission" date="2017-06" db="EMBL/GenBank/DDBJ databases">
        <authorList>
            <person name="Kim H.J."/>
            <person name="Triplett B.A."/>
        </authorList>
    </citation>
    <scope>NUCLEOTIDE SEQUENCE [LARGE SCALE GENOMIC DNA]</scope>
    <source>
        <strain evidence="2 3">DSM 18704</strain>
    </source>
</reference>
<name>A0A239KTX7_9BACT</name>
<evidence type="ECO:0000256" key="1">
    <source>
        <dbReference type="SAM" id="Phobius"/>
    </source>
</evidence>
<evidence type="ECO:0000313" key="2">
    <source>
        <dbReference type="EMBL" id="SNT21182.1"/>
    </source>
</evidence>
<keyword evidence="1" id="KW-0472">Membrane</keyword>
<dbReference type="Proteomes" id="UP000198356">
    <property type="component" value="Unassembled WGS sequence"/>
</dbReference>
<feature type="transmembrane region" description="Helical" evidence="1">
    <location>
        <begin position="6"/>
        <end position="25"/>
    </location>
</feature>
<keyword evidence="1" id="KW-1133">Transmembrane helix</keyword>
<dbReference type="AlphaFoldDB" id="A0A239KTX7"/>
<evidence type="ECO:0000313" key="3">
    <source>
        <dbReference type="Proteomes" id="UP000198356"/>
    </source>
</evidence>
<sequence>MDMTFWLGTFIALPVLGLFISLCLVRHPLSPVHPKLRHL</sequence>
<proteinExistence type="predicted"/>
<dbReference type="EMBL" id="FZOU01000005">
    <property type="protein sequence ID" value="SNT21182.1"/>
    <property type="molecule type" value="Genomic_DNA"/>
</dbReference>
<organism evidence="2 3">
    <name type="scientific">Granulicella rosea</name>
    <dbReference type="NCBI Taxonomy" id="474952"/>
    <lineage>
        <taxon>Bacteria</taxon>
        <taxon>Pseudomonadati</taxon>
        <taxon>Acidobacteriota</taxon>
        <taxon>Terriglobia</taxon>
        <taxon>Terriglobales</taxon>
        <taxon>Acidobacteriaceae</taxon>
        <taxon>Granulicella</taxon>
    </lineage>
</organism>
<protein>
    <submittedName>
        <fullName evidence="2">Uncharacterized protein</fullName>
    </submittedName>
</protein>
<gene>
    <name evidence="2" type="ORF">SAMN05421770_105184</name>
</gene>
<accession>A0A239KTX7</accession>